<evidence type="ECO:0000256" key="1">
    <source>
        <dbReference type="SAM" id="Phobius"/>
    </source>
</evidence>
<dbReference type="AlphaFoldDB" id="A0A453RF47"/>
<proteinExistence type="predicted"/>
<name>A0A453RF47_AEGTS</name>
<evidence type="ECO:0000313" key="3">
    <source>
        <dbReference type="Proteomes" id="UP000015105"/>
    </source>
</evidence>
<keyword evidence="1" id="KW-0812">Transmembrane</keyword>
<organism evidence="2 3">
    <name type="scientific">Aegilops tauschii subsp. strangulata</name>
    <name type="common">Goatgrass</name>
    <dbReference type="NCBI Taxonomy" id="200361"/>
    <lineage>
        <taxon>Eukaryota</taxon>
        <taxon>Viridiplantae</taxon>
        <taxon>Streptophyta</taxon>
        <taxon>Embryophyta</taxon>
        <taxon>Tracheophyta</taxon>
        <taxon>Spermatophyta</taxon>
        <taxon>Magnoliopsida</taxon>
        <taxon>Liliopsida</taxon>
        <taxon>Poales</taxon>
        <taxon>Poaceae</taxon>
        <taxon>BOP clade</taxon>
        <taxon>Pooideae</taxon>
        <taxon>Triticodae</taxon>
        <taxon>Triticeae</taxon>
        <taxon>Triticinae</taxon>
        <taxon>Aegilops</taxon>
    </lineage>
</organism>
<dbReference type="EnsemblPlants" id="AET7Gv20563600.11">
    <property type="protein sequence ID" value="AET7Gv20563600.11"/>
    <property type="gene ID" value="AET7Gv20563600"/>
</dbReference>
<dbReference type="Gramene" id="AET7Gv20563600.11">
    <property type="protein sequence ID" value="AET7Gv20563600.11"/>
    <property type="gene ID" value="AET7Gv20563600"/>
</dbReference>
<reference evidence="2" key="5">
    <citation type="journal article" date="2021" name="G3 (Bethesda)">
        <title>Aegilops tauschii genome assembly Aet v5.0 features greater sequence contiguity and improved annotation.</title>
        <authorList>
            <person name="Wang L."/>
            <person name="Zhu T."/>
            <person name="Rodriguez J.C."/>
            <person name="Deal K.R."/>
            <person name="Dubcovsky J."/>
            <person name="McGuire P.E."/>
            <person name="Lux T."/>
            <person name="Spannagl M."/>
            <person name="Mayer K.F.X."/>
            <person name="Baldrich P."/>
            <person name="Meyers B.C."/>
            <person name="Huo N."/>
            <person name="Gu Y.Q."/>
            <person name="Zhou H."/>
            <person name="Devos K.M."/>
            <person name="Bennetzen J.L."/>
            <person name="Unver T."/>
            <person name="Budak H."/>
            <person name="Gulick P.J."/>
            <person name="Galiba G."/>
            <person name="Kalapos B."/>
            <person name="Nelson D.R."/>
            <person name="Li P."/>
            <person name="You F.M."/>
            <person name="Luo M.C."/>
            <person name="Dvorak J."/>
        </authorList>
    </citation>
    <scope>NUCLEOTIDE SEQUENCE [LARGE SCALE GENOMIC DNA]</scope>
    <source>
        <strain evidence="2">cv. AL8/78</strain>
    </source>
</reference>
<reference evidence="2" key="4">
    <citation type="submission" date="2019-03" db="UniProtKB">
        <authorList>
            <consortium name="EnsemblPlants"/>
        </authorList>
    </citation>
    <scope>IDENTIFICATION</scope>
</reference>
<feature type="transmembrane region" description="Helical" evidence="1">
    <location>
        <begin position="34"/>
        <end position="51"/>
    </location>
</feature>
<accession>A0A453RF47</accession>
<reference evidence="3" key="1">
    <citation type="journal article" date="2014" name="Science">
        <title>Ancient hybridizations among the ancestral genomes of bread wheat.</title>
        <authorList>
            <consortium name="International Wheat Genome Sequencing Consortium,"/>
            <person name="Marcussen T."/>
            <person name="Sandve S.R."/>
            <person name="Heier L."/>
            <person name="Spannagl M."/>
            <person name="Pfeifer M."/>
            <person name="Jakobsen K.S."/>
            <person name="Wulff B.B."/>
            <person name="Steuernagel B."/>
            <person name="Mayer K.F."/>
            <person name="Olsen O.A."/>
        </authorList>
    </citation>
    <scope>NUCLEOTIDE SEQUENCE [LARGE SCALE GENOMIC DNA]</scope>
    <source>
        <strain evidence="3">cv. AL8/78</strain>
    </source>
</reference>
<reference evidence="3" key="2">
    <citation type="journal article" date="2017" name="Nat. Plants">
        <title>The Aegilops tauschii genome reveals multiple impacts of transposons.</title>
        <authorList>
            <person name="Zhao G."/>
            <person name="Zou C."/>
            <person name="Li K."/>
            <person name="Wang K."/>
            <person name="Li T."/>
            <person name="Gao L."/>
            <person name="Zhang X."/>
            <person name="Wang H."/>
            <person name="Yang Z."/>
            <person name="Liu X."/>
            <person name="Jiang W."/>
            <person name="Mao L."/>
            <person name="Kong X."/>
            <person name="Jiao Y."/>
            <person name="Jia J."/>
        </authorList>
    </citation>
    <scope>NUCLEOTIDE SEQUENCE [LARGE SCALE GENOMIC DNA]</scope>
    <source>
        <strain evidence="3">cv. AL8/78</strain>
    </source>
</reference>
<keyword evidence="1" id="KW-1133">Transmembrane helix</keyword>
<keyword evidence="1" id="KW-0472">Membrane</keyword>
<keyword evidence="3" id="KW-1185">Reference proteome</keyword>
<protein>
    <submittedName>
        <fullName evidence="2">Uncharacterized protein</fullName>
    </submittedName>
</protein>
<evidence type="ECO:0000313" key="2">
    <source>
        <dbReference type="EnsemblPlants" id="AET7Gv20563600.11"/>
    </source>
</evidence>
<sequence length="53" mass="6282">MSYVLFVEPRDLLCSFWCLLSSFCLCGTHLETYVHMLLWHYIILVVANIYVQP</sequence>
<reference evidence="2" key="3">
    <citation type="journal article" date="2017" name="Nature">
        <title>Genome sequence of the progenitor of the wheat D genome Aegilops tauschii.</title>
        <authorList>
            <person name="Luo M.C."/>
            <person name="Gu Y.Q."/>
            <person name="Puiu D."/>
            <person name="Wang H."/>
            <person name="Twardziok S.O."/>
            <person name="Deal K.R."/>
            <person name="Huo N."/>
            <person name="Zhu T."/>
            <person name="Wang L."/>
            <person name="Wang Y."/>
            <person name="McGuire P.E."/>
            <person name="Liu S."/>
            <person name="Long H."/>
            <person name="Ramasamy R.K."/>
            <person name="Rodriguez J.C."/>
            <person name="Van S.L."/>
            <person name="Yuan L."/>
            <person name="Wang Z."/>
            <person name="Xia Z."/>
            <person name="Xiao L."/>
            <person name="Anderson O.D."/>
            <person name="Ouyang S."/>
            <person name="Liang Y."/>
            <person name="Zimin A.V."/>
            <person name="Pertea G."/>
            <person name="Qi P."/>
            <person name="Bennetzen J.L."/>
            <person name="Dai X."/>
            <person name="Dawson M.W."/>
            <person name="Muller H.G."/>
            <person name="Kugler K."/>
            <person name="Rivarola-Duarte L."/>
            <person name="Spannagl M."/>
            <person name="Mayer K.F.X."/>
            <person name="Lu F.H."/>
            <person name="Bevan M.W."/>
            <person name="Leroy P."/>
            <person name="Li P."/>
            <person name="You F.M."/>
            <person name="Sun Q."/>
            <person name="Liu Z."/>
            <person name="Lyons E."/>
            <person name="Wicker T."/>
            <person name="Salzberg S.L."/>
            <person name="Devos K.M."/>
            <person name="Dvorak J."/>
        </authorList>
    </citation>
    <scope>NUCLEOTIDE SEQUENCE [LARGE SCALE GENOMIC DNA]</scope>
    <source>
        <strain evidence="2">cv. AL8/78</strain>
    </source>
</reference>
<dbReference type="Proteomes" id="UP000015105">
    <property type="component" value="Chromosome 7D"/>
</dbReference>